<dbReference type="PANTHER" id="PTHR42912">
    <property type="entry name" value="METHYLTRANSFERASE"/>
    <property type="match status" value="1"/>
</dbReference>
<dbReference type="Gene3D" id="3.40.50.150">
    <property type="entry name" value="Vaccinia Virus protein VP39"/>
    <property type="match status" value="1"/>
</dbReference>
<dbReference type="Proteomes" id="UP000246018">
    <property type="component" value="Unassembled WGS sequence"/>
</dbReference>
<dbReference type="Pfam" id="PF08241">
    <property type="entry name" value="Methyltransf_11"/>
    <property type="match status" value="1"/>
</dbReference>
<evidence type="ECO:0000313" key="3">
    <source>
        <dbReference type="Proteomes" id="UP000246018"/>
    </source>
</evidence>
<dbReference type="EMBL" id="QDGZ01000011">
    <property type="protein sequence ID" value="PVG80951.1"/>
    <property type="molecule type" value="Genomic_DNA"/>
</dbReference>
<protein>
    <submittedName>
        <fullName evidence="2">SAM-dependent methyltransferase</fullName>
    </submittedName>
</protein>
<dbReference type="RefSeq" id="WP_116574140.1">
    <property type="nucleotide sequence ID" value="NZ_QDGZ01000011.1"/>
</dbReference>
<reference evidence="2 3" key="1">
    <citation type="submission" date="2018-04" db="EMBL/GenBank/DDBJ databases">
        <title>Genome of Nocardioides gansuensis WSJ-1.</title>
        <authorList>
            <person name="Wu S."/>
            <person name="Wang G."/>
        </authorList>
    </citation>
    <scope>NUCLEOTIDE SEQUENCE [LARGE SCALE GENOMIC DNA]</scope>
    <source>
        <strain evidence="2 3">WSJ-1</strain>
    </source>
</reference>
<dbReference type="GO" id="GO:0032259">
    <property type="term" value="P:methylation"/>
    <property type="evidence" value="ECO:0007669"/>
    <property type="project" value="UniProtKB-KW"/>
</dbReference>
<keyword evidence="3" id="KW-1185">Reference proteome</keyword>
<proteinExistence type="predicted"/>
<accession>A0A2T8F5E5</accession>
<organism evidence="2 3">
    <name type="scientific">Nocardioides gansuensis</name>
    <dbReference type="NCBI Taxonomy" id="2138300"/>
    <lineage>
        <taxon>Bacteria</taxon>
        <taxon>Bacillati</taxon>
        <taxon>Actinomycetota</taxon>
        <taxon>Actinomycetes</taxon>
        <taxon>Propionibacteriales</taxon>
        <taxon>Nocardioidaceae</taxon>
        <taxon>Nocardioides</taxon>
    </lineage>
</organism>
<comment type="caution">
    <text evidence="2">The sequence shown here is derived from an EMBL/GenBank/DDBJ whole genome shotgun (WGS) entry which is preliminary data.</text>
</comment>
<dbReference type="AlphaFoldDB" id="A0A2T8F5E5"/>
<evidence type="ECO:0000313" key="2">
    <source>
        <dbReference type="EMBL" id="PVG80951.1"/>
    </source>
</evidence>
<dbReference type="InterPro" id="IPR050508">
    <property type="entry name" value="Methyltransf_Superfamily"/>
</dbReference>
<gene>
    <name evidence="2" type="ORF">DDE18_20525</name>
</gene>
<feature type="domain" description="Methyltransferase type 11" evidence="1">
    <location>
        <begin position="38"/>
        <end position="129"/>
    </location>
</feature>
<keyword evidence="2" id="KW-0808">Transferase</keyword>
<keyword evidence="2" id="KW-0489">Methyltransferase</keyword>
<dbReference type="GO" id="GO:0008757">
    <property type="term" value="F:S-adenosylmethionine-dependent methyltransferase activity"/>
    <property type="evidence" value="ECO:0007669"/>
    <property type="project" value="InterPro"/>
</dbReference>
<dbReference type="InterPro" id="IPR029063">
    <property type="entry name" value="SAM-dependent_MTases_sf"/>
</dbReference>
<dbReference type="PANTHER" id="PTHR42912:SF95">
    <property type="entry name" value="METHYLTRANSFERASE TYPE 11 DOMAIN-CONTAINING PROTEIN"/>
    <property type="match status" value="1"/>
</dbReference>
<sequence>MAFTVDGTAYDRFMGRYSEPLADQFVEWARVRPGMKALDVGCGPGALTARLVDRLGADAVTAVDPSPSFLASLQERLPGVDARRAGAEAVPFHDDTFDVVTAQLVVHFMKDALAGFEEMTRVAVPGGTVSACTWDLAGDRSPISPLWRAVRDLDPSVKGEEKLPGTDRGELGELARSAGLTDVEESELAVIVTHPSFEEWWEPYTLGVGPSGDYVVSLDEEHRAALRERCRELLPPAPFQLEAVAWTVRGRAV</sequence>
<name>A0A2T8F5E5_9ACTN</name>
<dbReference type="OrthoDB" id="9795634at2"/>
<evidence type="ECO:0000259" key="1">
    <source>
        <dbReference type="Pfam" id="PF08241"/>
    </source>
</evidence>
<dbReference type="InterPro" id="IPR013216">
    <property type="entry name" value="Methyltransf_11"/>
</dbReference>
<dbReference type="CDD" id="cd02440">
    <property type="entry name" value="AdoMet_MTases"/>
    <property type="match status" value="1"/>
</dbReference>
<dbReference type="SUPFAM" id="SSF53335">
    <property type="entry name" value="S-adenosyl-L-methionine-dependent methyltransferases"/>
    <property type="match status" value="1"/>
</dbReference>